<keyword evidence="1" id="KW-0472">Membrane</keyword>
<proteinExistence type="predicted"/>
<evidence type="ECO:0000313" key="3">
    <source>
        <dbReference type="Proteomes" id="UP000828390"/>
    </source>
</evidence>
<feature type="transmembrane region" description="Helical" evidence="1">
    <location>
        <begin position="43"/>
        <end position="62"/>
    </location>
</feature>
<evidence type="ECO:0000256" key="1">
    <source>
        <dbReference type="SAM" id="Phobius"/>
    </source>
</evidence>
<keyword evidence="3" id="KW-1185">Reference proteome</keyword>
<dbReference type="AlphaFoldDB" id="A0A9D4MAR4"/>
<protein>
    <submittedName>
        <fullName evidence="2">Uncharacterized protein</fullName>
    </submittedName>
</protein>
<comment type="caution">
    <text evidence="2">The sequence shown here is derived from an EMBL/GenBank/DDBJ whole genome shotgun (WGS) entry which is preliminary data.</text>
</comment>
<gene>
    <name evidence="2" type="ORF">DPMN_034791</name>
</gene>
<keyword evidence="1" id="KW-1133">Transmembrane helix</keyword>
<dbReference type="Proteomes" id="UP000828390">
    <property type="component" value="Unassembled WGS sequence"/>
</dbReference>
<keyword evidence="1" id="KW-0812">Transmembrane</keyword>
<organism evidence="2 3">
    <name type="scientific">Dreissena polymorpha</name>
    <name type="common">Zebra mussel</name>
    <name type="synonym">Mytilus polymorpha</name>
    <dbReference type="NCBI Taxonomy" id="45954"/>
    <lineage>
        <taxon>Eukaryota</taxon>
        <taxon>Metazoa</taxon>
        <taxon>Spiralia</taxon>
        <taxon>Lophotrochozoa</taxon>
        <taxon>Mollusca</taxon>
        <taxon>Bivalvia</taxon>
        <taxon>Autobranchia</taxon>
        <taxon>Heteroconchia</taxon>
        <taxon>Euheterodonta</taxon>
        <taxon>Imparidentia</taxon>
        <taxon>Neoheterodontei</taxon>
        <taxon>Myida</taxon>
        <taxon>Dreissenoidea</taxon>
        <taxon>Dreissenidae</taxon>
        <taxon>Dreissena</taxon>
    </lineage>
</organism>
<reference evidence="2" key="2">
    <citation type="submission" date="2020-11" db="EMBL/GenBank/DDBJ databases">
        <authorList>
            <person name="McCartney M.A."/>
            <person name="Auch B."/>
            <person name="Kono T."/>
            <person name="Mallez S."/>
            <person name="Becker A."/>
            <person name="Gohl D.M."/>
            <person name="Silverstein K.A.T."/>
            <person name="Koren S."/>
            <person name="Bechman K.B."/>
            <person name="Herman A."/>
            <person name="Abrahante J.E."/>
            <person name="Garbe J."/>
        </authorList>
    </citation>
    <scope>NUCLEOTIDE SEQUENCE</scope>
    <source>
        <strain evidence="2">Duluth1</strain>
        <tissue evidence="2">Whole animal</tissue>
    </source>
</reference>
<reference evidence="2" key="1">
    <citation type="journal article" date="2019" name="bioRxiv">
        <title>The Genome of the Zebra Mussel, Dreissena polymorpha: A Resource for Invasive Species Research.</title>
        <authorList>
            <person name="McCartney M.A."/>
            <person name="Auch B."/>
            <person name="Kono T."/>
            <person name="Mallez S."/>
            <person name="Zhang Y."/>
            <person name="Obille A."/>
            <person name="Becker A."/>
            <person name="Abrahante J.E."/>
            <person name="Garbe J."/>
            <person name="Badalamenti J.P."/>
            <person name="Herman A."/>
            <person name="Mangelson H."/>
            <person name="Liachko I."/>
            <person name="Sullivan S."/>
            <person name="Sone E.D."/>
            <person name="Koren S."/>
            <person name="Silverstein K.A.T."/>
            <person name="Beckman K.B."/>
            <person name="Gohl D.M."/>
        </authorList>
    </citation>
    <scope>NUCLEOTIDE SEQUENCE</scope>
    <source>
        <strain evidence="2">Duluth1</strain>
        <tissue evidence="2">Whole animal</tissue>
    </source>
</reference>
<name>A0A9D4MAR4_DREPO</name>
<evidence type="ECO:0000313" key="2">
    <source>
        <dbReference type="EMBL" id="KAH3871586.1"/>
    </source>
</evidence>
<dbReference type="EMBL" id="JAIWYP010000002">
    <property type="protein sequence ID" value="KAH3871586.1"/>
    <property type="molecule type" value="Genomic_DNA"/>
</dbReference>
<sequence length="66" mass="7251">MNISSLKSVILVDETYDTTLLGGDNGNRLHRYKTGHVIRHQNVLLPGIVCSVFVNLLLPGIVCSVF</sequence>
<accession>A0A9D4MAR4</accession>